<dbReference type="PIRSF" id="PIRSF028200">
    <property type="entry name" value="UCP028200"/>
    <property type="match status" value="1"/>
</dbReference>
<evidence type="ECO:0000313" key="3">
    <source>
        <dbReference type="Proteomes" id="UP000315115"/>
    </source>
</evidence>
<dbReference type="RefSeq" id="WP_143693562.1">
    <property type="nucleotide sequence ID" value="NZ_AP019799.1"/>
</dbReference>
<sequence length="284" mass="33940">MIRTNKTWLRVIFVITVCTLLFGCAKTLFYKNIDWFVIDYIDEYVSLDREQEAILEDRISRLAAWHKSEELPRYIAHLKELESWNKDTLSIDKLKTNREALKEHYSRVVNKAAPDLFSLSLLLTEDQQQEFLKNVKKKYDEKDEKYADKTEQEIRNIIYESALDALENWIGTTTNKQKQIAKVLAQNVELNTTDWRTYRASIYTELELLFQSQQDSSTYQRMFMNLLFQPESYYGVEMNKKIERNIDKTDDFALAIAQSMTGKQWQHFHNEIREWRELAEELMQ</sequence>
<proteinExistence type="predicted"/>
<dbReference type="InterPro" id="IPR016875">
    <property type="entry name" value="UCP028200"/>
</dbReference>
<accession>A0A510ICK6</accession>
<keyword evidence="1" id="KW-0175">Coiled coil</keyword>
<gene>
    <name evidence="2" type="ORF">VroAM7_35210</name>
</gene>
<dbReference type="Pfam" id="PF19795">
    <property type="entry name" value="DUF6279"/>
    <property type="match status" value="1"/>
</dbReference>
<protein>
    <recommendedName>
        <fullName evidence="4">Lipoprotein</fullName>
    </recommendedName>
</protein>
<dbReference type="EMBL" id="AP019799">
    <property type="protein sequence ID" value="BBL90868.1"/>
    <property type="molecule type" value="Genomic_DNA"/>
</dbReference>
<dbReference type="PROSITE" id="PS51257">
    <property type="entry name" value="PROKAR_LIPOPROTEIN"/>
    <property type="match status" value="1"/>
</dbReference>
<dbReference type="AlphaFoldDB" id="A0A510ICK6"/>
<evidence type="ECO:0000313" key="2">
    <source>
        <dbReference type="EMBL" id="BBL90868.1"/>
    </source>
</evidence>
<organism evidence="2 3">
    <name type="scientific">Vibrio rotiferianus</name>
    <dbReference type="NCBI Taxonomy" id="190895"/>
    <lineage>
        <taxon>Bacteria</taxon>
        <taxon>Pseudomonadati</taxon>
        <taxon>Pseudomonadota</taxon>
        <taxon>Gammaproteobacteria</taxon>
        <taxon>Vibrionales</taxon>
        <taxon>Vibrionaceae</taxon>
        <taxon>Vibrio</taxon>
    </lineage>
</organism>
<name>A0A510ICK6_9VIBR</name>
<dbReference type="Proteomes" id="UP000315115">
    <property type="component" value="Chromosome 2"/>
</dbReference>
<evidence type="ECO:0000256" key="1">
    <source>
        <dbReference type="SAM" id="Coils"/>
    </source>
</evidence>
<evidence type="ECO:0008006" key="4">
    <source>
        <dbReference type="Google" id="ProtNLM"/>
    </source>
</evidence>
<reference evidence="3" key="1">
    <citation type="submission" date="2019-07" db="EMBL/GenBank/DDBJ databases">
        <title>Complete Genome Sequences of Vibrion rotiferianus strain AM7.</title>
        <authorList>
            <person name="Miyazaki K."/>
            <person name="Wiseschart A."/>
            <person name="Pootanakit K."/>
            <person name="Ishimori K."/>
            <person name="Kitahara K."/>
        </authorList>
    </citation>
    <scope>NUCLEOTIDE SEQUENCE [LARGE SCALE GENOMIC DNA]</scope>
    <source>
        <strain evidence="3">AM7</strain>
    </source>
</reference>
<feature type="coiled-coil region" evidence="1">
    <location>
        <begin position="91"/>
        <end position="152"/>
    </location>
</feature>